<dbReference type="Proteomes" id="UP000250299">
    <property type="component" value="Chromosome"/>
</dbReference>
<dbReference type="RefSeq" id="WP_110963581.1">
    <property type="nucleotide sequence ID" value="NZ_CP029693.1"/>
</dbReference>
<reference evidence="2 3" key="1">
    <citation type="submission" date="2018-05" db="EMBL/GenBank/DDBJ databases">
        <title>Whole genome sequence of Pseudomonas putida JBC17.</title>
        <authorList>
            <person name="Lee Y.H."/>
            <person name="David K."/>
        </authorList>
    </citation>
    <scope>NUCLEOTIDE SEQUENCE [LARGE SCALE GENOMIC DNA]</scope>
    <source>
        <strain evidence="2 3">JBC17</strain>
    </source>
</reference>
<sequence length="175" mass="19377">MKNLLSLVSIWSVLIALSVTSNAVAENEYESIDVSPDLDTTSIHIYMNNKTGDTMKLSRPSEKQANGTVPIDAFDVPPKGKMDYVMDFPRQFNSIAFAKPAEVKQSFAFTSGRKECRFEVNIKVTLSKQGDIPKTTPQWSGMVESIGAVPADCSAEILQVIEDFPHSYSIEFSME</sequence>
<accession>A0A2Z4RF97</accession>
<dbReference type="EMBL" id="CP029693">
    <property type="protein sequence ID" value="AWY39811.1"/>
    <property type="molecule type" value="Genomic_DNA"/>
</dbReference>
<feature type="chain" id="PRO_5016233352" description="DUF4424 domain-containing protein" evidence="1">
    <location>
        <begin position="26"/>
        <end position="175"/>
    </location>
</feature>
<evidence type="ECO:0008006" key="4">
    <source>
        <dbReference type="Google" id="ProtNLM"/>
    </source>
</evidence>
<dbReference type="OrthoDB" id="6903167at2"/>
<protein>
    <recommendedName>
        <fullName evidence="4">DUF4424 domain-containing protein</fullName>
    </recommendedName>
</protein>
<proteinExistence type="predicted"/>
<evidence type="ECO:0000313" key="3">
    <source>
        <dbReference type="Proteomes" id="UP000250299"/>
    </source>
</evidence>
<evidence type="ECO:0000256" key="1">
    <source>
        <dbReference type="SAM" id="SignalP"/>
    </source>
</evidence>
<gene>
    <name evidence="2" type="ORF">DKY63_07820</name>
</gene>
<name>A0A2Z4RF97_PSEPU</name>
<feature type="signal peptide" evidence="1">
    <location>
        <begin position="1"/>
        <end position="25"/>
    </location>
</feature>
<organism evidence="2 3">
    <name type="scientific">Pseudomonas putida</name>
    <name type="common">Arthrobacter siderocapsulatus</name>
    <dbReference type="NCBI Taxonomy" id="303"/>
    <lineage>
        <taxon>Bacteria</taxon>
        <taxon>Pseudomonadati</taxon>
        <taxon>Pseudomonadota</taxon>
        <taxon>Gammaproteobacteria</taxon>
        <taxon>Pseudomonadales</taxon>
        <taxon>Pseudomonadaceae</taxon>
        <taxon>Pseudomonas</taxon>
    </lineage>
</organism>
<keyword evidence="1" id="KW-0732">Signal</keyword>
<evidence type="ECO:0000313" key="2">
    <source>
        <dbReference type="EMBL" id="AWY39811.1"/>
    </source>
</evidence>
<dbReference type="AlphaFoldDB" id="A0A2Z4RF97"/>